<protein>
    <submittedName>
        <fullName evidence="5">Small ribosomal subunit protein bS21m</fullName>
    </submittedName>
</protein>
<reference evidence="5" key="1">
    <citation type="submission" date="2025-08" db="UniProtKB">
        <authorList>
            <consortium name="RefSeq"/>
        </authorList>
    </citation>
    <scope>IDENTIFICATION</scope>
</reference>
<organism evidence="4 5">
    <name type="scientific">Hydra vulgaris</name>
    <name type="common">Hydra</name>
    <name type="synonym">Hydra attenuata</name>
    <dbReference type="NCBI Taxonomy" id="6087"/>
    <lineage>
        <taxon>Eukaryota</taxon>
        <taxon>Metazoa</taxon>
        <taxon>Cnidaria</taxon>
        <taxon>Hydrozoa</taxon>
        <taxon>Hydroidolina</taxon>
        <taxon>Anthoathecata</taxon>
        <taxon>Aplanulata</taxon>
        <taxon>Hydridae</taxon>
        <taxon>Hydra</taxon>
    </lineage>
</organism>
<evidence type="ECO:0000256" key="3">
    <source>
        <dbReference type="ARBA" id="ARBA00023274"/>
    </source>
</evidence>
<keyword evidence="2" id="KW-0689">Ribosomal protein</keyword>
<keyword evidence="3" id="KW-0687">Ribonucleoprotein</keyword>
<sequence length="85" mass="10008">MAHHAFRARTVMVGPQGPIVAYQNLMKIMSVEGLTRQVQLQRRYEKPTVKRHRLAYEKALYTYNTSMNAKISLLMRGHRTEYPWS</sequence>
<evidence type="ECO:0000313" key="5">
    <source>
        <dbReference type="RefSeq" id="XP_065654054.1"/>
    </source>
</evidence>
<dbReference type="Proteomes" id="UP001652625">
    <property type="component" value="Chromosome 05"/>
</dbReference>
<evidence type="ECO:0000256" key="2">
    <source>
        <dbReference type="ARBA" id="ARBA00022980"/>
    </source>
</evidence>
<name>A0ABM4BY02_HYDVU</name>
<comment type="similarity">
    <text evidence="1">Belongs to the bacterial ribosomal protein bS21 family.</text>
</comment>
<dbReference type="Pfam" id="PF01165">
    <property type="entry name" value="Ribosomal_S21"/>
    <property type="match status" value="1"/>
</dbReference>
<dbReference type="GeneID" id="100207208"/>
<accession>A0ABM4BY02</accession>
<dbReference type="RefSeq" id="XP_065654054.1">
    <property type="nucleotide sequence ID" value="XM_065797982.1"/>
</dbReference>
<evidence type="ECO:0000256" key="1">
    <source>
        <dbReference type="ARBA" id="ARBA00006640"/>
    </source>
</evidence>
<keyword evidence="4" id="KW-1185">Reference proteome</keyword>
<dbReference type="InterPro" id="IPR001911">
    <property type="entry name" value="Ribosomal_bS21"/>
</dbReference>
<proteinExistence type="inferred from homology"/>
<evidence type="ECO:0000313" key="4">
    <source>
        <dbReference type="Proteomes" id="UP001652625"/>
    </source>
</evidence>
<gene>
    <name evidence="5" type="primary">LOC100207208</name>
</gene>